<dbReference type="AlphaFoldDB" id="A0A6C0CUJ8"/>
<feature type="compositionally biased region" description="Basic and acidic residues" evidence="2">
    <location>
        <begin position="438"/>
        <end position="448"/>
    </location>
</feature>
<keyword evidence="1" id="KW-0175">Coiled coil</keyword>
<evidence type="ECO:0000313" key="3">
    <source>
        <dbReference type="EMBL" id="QHT07424.1"/>
    </source>
</evidence>
<organism evidence="3">
    <name type="scientific">viral metagenome</name>
    <dbReference type="NCBI Taxonomy" id="1070528"/>
    <lineage>
        <taxon>unclassified sequences</taxon>
        <taxon>metagenomes</taxon>
        <taxon>organismal metagenomes</taxon>
    </lineage>
</organism>
<feature type="compositionally biased region" description="Basic residues" evidence="2">
    <location>
        <begin position="1"/>
        <end position="15"/>
    </location>
</feature>
<name>A0A6C0CUJ8_9ZZZZ</name>
<feature type="compositionally biased region" description="Low complexity" evidence="2">
    <location>
        <begin position="449"/>
        <end position="462"/>
    </location>
</feature>
<feature type="coiled-coil region" evidence="1">
    <location>
        <begin position="123"/>
        <end position="150"/>
    </location>
</feature>
<evidence type="ECO:0000256" key="1">
    <source>
        <dbReference type="SAM" id="Coils"/>
    </source>
</evidence>
<protein>
    <submittedName>
        <fullName evidence="3">Uncharacterized protein</fullName>
    </submittedName>
</protein>
<dbReference type="EMBL" id="MN739481">
    <property type="protein sequence ID" value="QHT07424.1"/>
    <property type="molecule type" value="Genomic_DNA"/>
</dbReference>
<evidence type="ECO:0000256" key="2">
    <source>
        <dbReference type="SAM" id="MobiDB-lite"/>
    </source>
</evidence>
<proteinExistence type="predicted"/>
<reference evidence="3" key="1">
    <citation type="journal article" date="2020" name="Nature">
        <title>Giant virus diversity and host interactions through global metagenomics.</title>
        <authorList>
            <person name="Schulz F."/>
            <person name="Roux S."/>
            <person name="Paez-Espino D."/>
            <person name="Jungbluth S."/>
            <person name="Walsh D.A."/>
            <person name="Denef V.J."/>
            <person name="McMahon K.D."/>
            <person name="Konstantinidis K.T."/>
            <person name="Eloe-Fadrosh E.A."/>
            <person name="Kyrpides N.C."/>
            <person name="Woyke T."/>
        </authorList>
    </citation>
    <scope>NUCLEOTIDE SEQUENCE</scope>
    <source>
        <strain evidence="3">GVMAG-M-3300021963-12</strain>
    </source>
</reference>
<accession>A0A6C0CUJ8</accession>
<feature type="region of interest" description="Disordered" evidence="2">
    <location>
        <begin position="1"/>
        <end position="22"/>
    </location>
</feature>
<sequence>MKTWKNRRRSKKHTQRGGEKYNVSDVKPKVDTLLQLRRFSDPVPADIDLKVKLNTLKQKLDTSPTPTIDLKKDDITAVNLEYDKLTPEQKVMPPPAAAPLPRAGQPVYALNAPAATEGQPKTIADCNRMLAEARARISALEGSLAEETARLAGVTAERRAEIARLAENIAARQAEVEAAGAAIEALRGEKGDIEAELGRIRTELAEKLGQLAETSAINRELADANSALTAAGVSKDNRLAVLERLPHDLDALRAFNQAAIIEKDAEIQQIRQEHGAELIRVREQYGAEAKVLREKVDRLDTEAKGTAAEKRQVEEEKAGLQVQLGALKEKIDALTKDLTASQEETSKQAKEKAEAAEAARKAAAVESEKLQRATSQGLELRERLAAAQRANEASDKAANEAKAAQQAAAAAAEAANRQIAAATADAERAREAAAASNADKEASEREKQAAQAAAEQSELARAAAEREAAARAAEATTAKDSAAAAEATRSQVQAKLDALERSVPTILSITGEAGAGDVVGGAGGRPAVYGELLTVIWNRGADERNTWVFAMFADKVPVYSQLVLNDKPFTFTSTVSGPVQAVVYDVVAHSRGNGEGLIDF</sequence>
<feature type="compositionally biased region" description="Low complexity" evidence="2">
    <location>
        <begin position="470"/>
        <end position="484"/>
    </location>
</feature>
<feature type="region of interest" description="Disordered" evidence="2">
    <location>
        <begin position="430"/>
        <end position="484"/>
    </location>
</feature>